<feature type="coiled-coil region" evidence="1">
    <location>
        <begin position="26"/>
        <end position="60"/>
    </location>
</feature>
<reference evidence="3" key="1">
    <citation type="journal article" date="2020" name="bioRxiv">
        <title>Comparative genomics of Chlamydomonas.</title>
        <authorList>
            <person name="Craig R.J."/>
            <person name="Hasan A.R."/>
            <person name="Ness R.W."/>
            <person name="Keightley P.D."/>
        </authorList>
    </citation>
    <scope>NUCLEOTIDE SEQUENCE</scope>
    <source>
        <strain evidence="3">SAG 7.73</strain>
    </source>
</reference>
<proteinExistence type="predicted"/>
<feature type="region of interest" description="Disordered" evidence="2">
    <location>
        <begin position="521"/>
        <end position="546"/>
    </location>
</feature>
<feature type="region of interest" description="Disordered" evidence="2">
    <location>
        <begin position="392"/>
        <end position="427"/>
    </location>
</feature>
<evidence type="ECO:0000256" key="2">
    <source>
        <dbReference type="SAM" id="MobiDB-lite"/>
    </source>
</evidence>
<evidence type="ECO:0000313" key="4">
    <source>
        <dbReference type="Proteomes" id="UP000650467"/>
    </source>
</evidence>
<dbReference type="EMBL" id="JAEHOC010000045">
    <property type="protein sequence ID" value="KAG2426763.1"/>
    <property type="molecule type" value="Genomic_DNA"/>
</dbReference>
<keyword evidence="4" id="KW-1185">Reference proteome</keyword>
<dbReference type="AlphaFoldDB" id="A0A835VUX0"/>
<feature type="compositionally biased region" description="Gly residues" evidence="2">
    <location>
        <begin position="403"/>
        <end position="427"/>
    </location>
</feature>
<evidence type="ECO:0000313" key="3">
    <source>
        <dbReference type="EMBL" id="KAG2426763.1"/>
    </source>
</evidence>
<gene>
    <name evidence="3" type="ORF">HXX76_012820</name>
</gene>
<dbReference type="OrthoDB" id="539465at2759"/>
<organism evidence="3 4">
    <name type="scientific">Chlamydomonas incerta</name>
    <dbReference type="NCBI Taxonomy" id="51695"/>
    <lineage>
        <taxon>Eukaryota</taxon>
        <taxon>Viridiplantae</taxon>
        <taxon>Chlorophyta</taxon>
        <taxon>core chlorophytes</taxon>
        <taxon>Chlorophyceae</taxon>
        <taxon>CS clade</taxon>
        <taxon>Chlamydomonadales</taxon>
        <taxon>Chlamydomonadaceae</taxon>
        <taxon>Chlamydomonas</taxon>
    </lineage>
</organism>
<dbReference type="Proteomes" id="UP000650467">
    <property type="component" value="Unassembled WGS sequence"/>
</dbReference>
<feature type="compositionally biased region" description="Low complexity" evidence="2">
    <location>
        <begin position="471"/>
        <end position="496"/>
    </location>
</feature>
<protein>
    <submittedName>
        <fullName evidence="3">Uncharacterized protein</fullName>
    </submittedName>
</protein>
<feature type="compositionally biased region" description="Basic and acidic residues" evidence="2">
    <location>
        <begin position="537"/>
        <end position="546"/>
    </location>
</feature>
<feature type="coiled-coil region" evidence="1">
    <location>
        <begin position="165"/>
        <end position="202"/>
    </location>
</feature>
<comment type="caution">
    <text evidence="3">The sequence shown here is derived from an EMBL/GenBank/DDBJ whole genome shotgun (WGS) entry which is preliminary data.</text>
</comment>
<evidence type="ECO:0000256" key="1">
    <source>
        <dbReference type="SAM" id="Coils"/>
    </source>
</evidence>
<accession>A0A835VUX0</accession>
<name>A0A835VUX0_CHLIN</name>
<dbReference type="PANTHER" id="PTHR38019">
    <property type="entry name" value="KDA ANTIGEN P200, PUTATIVE-RELATED"/>
    <property type="match status" value="1"/>
</dbReference>
<feature type="region of interest" description="Disordered" evidence="2">
    <location>
        <begin position="444"/>
        <end position="507"/>
    </location>
</feature>
<dbReference type="PANTHER" id="PTHR38019:SF1">
    <property type="entry name" value="N-ACETYLTRANSFERASE DOMAIN-CONTAINING PROTEIN"/>
    <property type="match status" value="1"/>
</dbReference>
<sequence>MALATTNYGQGPYNSSVDMQNLGNLMHVAEVQYQRQLKTLQALQKQAELTAEENAAWRHREQRRMDKYEAIDYERQQQAEHRAELATQVAENRAARMEAAAQHEEAMRAAAAAKVQAVEDRLARFASERAEHAAQERQRIAGLEAKREATYRANLEMLESRRQAMLARERKMEDILRQREELRQLQLQIKAEEDYLRDHQRRTIKAKAERDLEGRLATFAARNTAKDEYATRRKQELEHLRKIRADELRQRFDYIAAQANEAAVVAEAERQALAMRLDDKTARGEALAGQRQMLLNEMASLRQAMQRQEEVLRASLLRMRQKGSVALPEEVVRTLEAFQTGGPVKATALLGGPRGSPGRLTGAAPRLALPAVPAEEALAAGAFVGTTIRRPRSAAVTPRTPAGAGGYGRGGAAAAGRPGSAGPGQGQVVGERAYLTAMLSPRVGQPGKARRMAAAQRPLSASADFRRSADARPAASPATPTRPGAGAAPTPYAPYTLPQARSRGRQPTVEEQVAEMTKTSDAAAEAAASGRYSGVHEVARPGSRREEELRAVLQEEIGKEGERQAMLAKVADDAERARLVKYFTLEREEAKRRILALSNAAQAALYH</sequence>
<keyword evidence="1" id="KW-0175">Coiled coil</keyword>